<dbReference type="RefSeq" id="WP_284826581.1">
    <property type="nucleotide sequence ID" value="NZ_CP126969.1"/>
</dbReference>
<feature type="region of interest" description="Disordered" evidence="1">
    <location>
        <begin position="158"/>
        <end position="180"/>
    </location>
</feature>
<gene>
    <name evidence="3" type="ORF">QP027_05310</name>
</gene>
<reference evidence="3 4" key="1">
    <citation type="submission" date="2023-05" db="EMBL/GenBank/DDBJ databases">
        <title>Corynebacterium suedekumii sp. nov. and Corynebacterium breve sp. nov. isolated from raw cow's milk.</title>
        <authorList>
            <person name="Baer M.K."/>
            <person name="Mehl L."/>
            <person name="Hellmuth R."/>
            <person name="Marke G."/>
            <person name="Lipski A."/>
        </authorList>
    </citation>
    <scope>NUCLEOTIDE SEQUENCE [LARGE SCALE GENOMIC DNA]</scope>
    <source>
        <strain evidence="3 4">R4</strain>
    </source>
</reference>
<feature type="compositionally biased region" description="Basic and acidic residues" evidence="1">
    <location>
        <begin position="169"/>
        <end position="180"/>
    </location>
</feature>
<feature type="region of interest" description="Disordered" evidence="1">
    <location>
        <begin position="81"/>
        <end position="142"/>
    </location>
</feature>
<organism evidence="3 4">
    <name type="scientific">Corynebacterium breve</name>
    <dbReference type="NCBI Taxonomy" id="3049799"/>
    <lineage>
        <taxon>Bacteria</taxon>
        <taxon>Bacillati</taxon>
        <taxon>Actinomycetota</taxon>
        <taxon>Actinomycetes</taxon>
        <taxon>Mycobacteriales</taxon>
        <taxon>Corynebacteriaceae</taxon>
        <taxon>Corynebacterium</taxon>
    </lineage>
</organism>
<keyword evidence="4" id="KW-1185">Reference proteome</keyword>
<dbReference type="Pfam" id="PF05901">
    <property type="entry name" value="Excalibur"/>
    <property type="match status" value="1"/>
</dbReference>
<name>A0ABY8VH18_9CORY</name>
<evidence type="ECO:0000313" key="3">
    <source>
        <dbReference type="EMBL" id="WIM68803.1"/>
    </source>
</evidence>
<protein>
    <submittedName>
        <fullName evidence="3">Excalibur calcium-binding domain-containing protein</fullName>
    </submittedName>
</protein>
<feature type="region of interest" description="Disordered" evidence="1">
    <location>
        <begin position="1"/>
        <end position="20"/>
    </location>
</feature>
<evidence type="ECO:0000256" key="1">
    <source>
        <dbReference type="SAM" id="MobiDB-lite"/>
    </source>
</evidence>
<proteinExistence type="predicted"/>
<evidence type="ECO:0000259" key="2">
    <source>
        <dbReference type="SMART" id="SM00894"/>
    </source>
</evidence>
<dbReference type="Proteomes" id="UP001225598">
    <property type="component" value="Chromosome"/>
</dbReference>
<accession>A0ABY8VH18</accession>
<feature type="compositionally biased region" description="Low complexity" evidence="1">
    <location>
        <begin position="104"/>
        <end position="119"/>
    </location>
</feature>
<dbReference type="EMBL" id="CP126969">
    <property type="protein sequence ID" value="WIM68803.1"/>
    <property type="molecule type" value="Genomic_DNA"/>
</dbReference>
<feature type="compositionally biased region" description="Pro residues" evidence="1">
    <location>
        <begin position="125"/>
        <end position="139"/>
    </location>
</feature>
<dbReference type="InterPro" id="IPR008613">
    <property type="entry name" value="Excalibur_Ca-bd_domain"/>
</dbReference>
<feature type="domain" description="Excalibur calcium-binding" evidence="2">
    <location>
        <begin position="144"/>
        <end position="180"/>
    </location>
</feature>
<sequence>MSFDPNFTAGFPSATQPKKKRIPGTAFKLTMGVGTLLVLLTACGTDGDQTASQPPTATVTATITKISTSATTKATTIISTVTTEIEPTSVQSEEPAPDPTPTSEQAPAPEPAAAENNQQLGFFAPPAPAPAPEPAPAPAPQSTYYANCAAARAAGVAPLYTGSPGYRSGLDRDGDGIACE</sequence>
<dbReference type="SMART" id="SM00894">
    <property type="entry name" value="Excalibur"/>
    <property type="match status" value="1"/>
</dbReference>
<evidence type="ECO:0000313" key="4">
    <source>
        <dbReference type="Proteomes" id="UP001225598"/>
    </source>
</evidence>